<organism evidence="2 3">
    <name type="scientific">Cricetulus griseus</name>
    <name type="common">Chinese hamster</name>
    <name type="synonym">Cricetulus barabensis griseus</name>
    <dbReference type="NCBI Taxonomy" id="10029"/>
    <lineage>
        <taxon>Eukaryota</taxon>
        <taxon>Metazoa</taxon>
        <taxon>Chordata</taxon>
        <taxon>Craniata</taxon>
        <taxon>Vertebrata</taxon>
        <taxon>Euteleostomi</taxon>
        <taxon>Mammalia</taxon>
        <taxon>Eutheria</taxon>
        <taxon>Euarchontoglires</taxon>
        <taxon>Glires</taxon>
        <taxon>Rodentia</taxon>
        <taxon>Myomorpha</taxon>
        <taxon>Muroidea</taxon>
        <taxon>Cricetidae</taxon>
        <taxon>Cricetinae</taxon>
        <taxon>Cricetulus</taxon>
    </lineage>
</organism>
<feature type="region of interest" description="Disordered" evidence="1">
    <location>
        <begin position="1"/>
        <end position="343"/>
    </location>
</feature>
<sequence>MSDARALPPPCALRAAAAAAAAARHRPPLAVAEASSEPGPGRAPPPLPLPLLPPLPPAGKGREGREGARCRPEGTTQRGPLKARAPSPRAAHGRRRDARQSESRSTRSRPPPPPRPAPALAPRRARERVRARRSAALGRGLPPLRGPGPVRSDRALGPPRGARRSFRLRRSPAPRCASARPPGGEAVRRPRRAPAEHFLPAARLFPQPSLPPPLAGSRGGPAPQRRSRQPLEGRGPPANRGRAPGPTSVFRRRGAGALGSRAGPAPPLPPPPPPVRSRLPPRPLARAPARPRGAPGRSQRICPPGSPRGLFESATVGTGRLARSAPRRGHKDGGAEARAGGGYWPFRVGWRLGAARASPCPVPARSPGPGPGPGRARVRRRRRGP</sequence>
<reference evidence="2" key="1">
    <citation type="journal article" date="2018" name="Biotechnol. Bioeng.">
        <title>A reference genome of the Chinese hamster based on a hybrid assembly strategy.</title>
        <authorList>
            <person name="Rupp O."/>
            <person name="MacDonald M.L."/>
            <person name="Li S."/>
            <person name="Dhiman H."/>
            <person name="Polson S."/>
            <person name="Griep S."/>
            <person name="Heffner K."/>
            <person name="Hernandez I."/>
            <person name="Brinkrolf K."/>
            <person name="Jadhav V."/>
            <person name="Samoudi M."/>
            <person name="Hao H."/>
            <person name="Kingham B."/>
            <person name="Goesmann A."/>
            <person name="Betenbaugh M.J."/>
            <person name="Lewis N.E."/>
            <person name="Borth N."/>
            <person name="Lee K.H."/>
        </authorList>
    </citation>
    <scope>NUCLEOTIDE SEQUENCE [LARGE SCALE GENOMIC DNA]</scope>
    <source>
        <strain evidence="2">17A/GY</strain>
    </source>
</reference>
<reference evidence="2" key="2">
    <citation type="journal article" date="2020" name="Biotechnol. Bioeng.">
        <title>Chromosome-scale scaffolds for the Chinese hamster reference genome assembly to facilitate the study of the CHO epigenome.</title>
        <authorList>
            <person name="Hilliard W."/>
            <person name="MacDonald M."/>
            <person name="Lee K.H."/>
        </authorList>
    </citation>
    <scope>NUCLEOTIDE SEQUENCE [LARGE SCALE GENOMIC DNA]</scope>
    <source>
        <strain evidence="2">17A/GY</strain>
    </source>
</reference>
<feature type="compositionally biased region" description="Low complexity" evidence="1">
    <location>
        <begin position="284"/>
        <end position="298"/>
    </location>
</feature>
<evidence type="ECO:0000313" key="3">
    <source>
        <dbReference type="RefSeq" id="XP_027265403.1"/>
    </source>
</evidence>
<feature type="compositionally biased region" description="Low complexity" evidence="1">
    <location>
        <begin position="233"/>
        <end position="246"/>
    </location>
</feature>
<dbReference type="GeneID" id="113835034"/>
<name>A0A9J7FQ89_CRIGR</name>
<feature type="region of interest" description="Disordered" evidence="1">
    <location>
        <begin position="356"/>
        <end position="385"/>
    </location>
</feature>
<accession>A0A9J7FQ89</accession>
<feature type="compositionally biased region" description="Low complexity" evidence="1">
    <location>
        <begin position="1"/>
        <end position="32"/>
    </location>
</feature>
<proteinExistence type="predicted"/>
<dbReference type="RefSeq" id="XP_027265403.1">
    <property type="nucleotide sequence ID" value="XM_027409602.1"/>
</dbReference>
<feature type="compositionally biased region" description="Pro residues" evidence="1">
    <location>
        <begin position="264"/>
        <end position="283"/>
    </location>
</feature>
<feature type="compositionally biased region" description="Pro residues" evidence="1">
    <location>
        <begin position="41"/>
        <end position="57"/>
    </location>
</feature>
<dbReference type="AlphaFoldDB" id="A0A9J7FQ89"/>
<dbReference type="Proteomes" id="UP001108280">
    <property type="component" value="Chromosome 3"/>
</dbReference>
<feature type="compositionally biased region" description="Basic residues" evidence="1">
    <location>
        <begin position="161"/>
        <end position="172"/>
    </location>
</feature>
<evidence type="ECO:0000313" key="2">
    <source>
        <dbReference type="Proteomes" id="UP001108280"/>
    </source>
</evidence>
<feature type="compositionally biased region" description="Pro residues" evidence="1">
    <location>
        <begin position="360"/>
        <end position="372"/>
    </location>
</feature>
<protein>
    <submittedName>
        <fullName evidence="3">Basic proline-rich protein-like</fullName>
    </submittedName>
</protein>
<feature type="compositionally biased region" description="Basic residues" evidence="1">
    <location>
        <begin position="123"/>
        <end position="133"/>
    </location>
</feature>
<gene>
    <name evidence="3" type="primary">LOC113835034</name>
</gene>
<reference evidence="3" key="3">
    <citation type="submission" date="2025-08" db="UniProtKB">
        <authorList>
            <consortium name="RefSeq"/>
        </authorList>
    </citation>
    <scope>IDENTIFICATION</scope>
    <source>
        <strain evidence="3">17A/GY</strain>
        <tissue evidence="3">Liver</tissue>
    </source>
</reference>
<feature type="compositionally biased region" description="Pro residues" evidence="1">
    <location>
        <begin position="109"/>
        <end position="119"/>
    </location>
</feature>
<feature type="compositionally biased region" description="Low complexity" evidence="1">
    <location>
        <begin position="173"/>
        <end position="185"/>
    </location>
</feature>
<dbReference type="KEGG" id="cge:113835034"/>
<feature type="compositionally biased region" description="Low complexity" evidence="1">
    <location>
        <begin position="134"/>
        <end position="149"/>
    </location>
</feature>
<keyword evidence="2" id="KW-1185">Reference proteome</keyword>
<feature type="compositionally biased region" description="Basic residues" evidence="1">
    <location>
        <begin position="376"/>
        <end position="385"/>
    </location>
</feature>
<evidence type="ECO:0000256" key="1">
    <source>
        <dbReference type="SAM" id="MobiDB-lite"/>
    </source>
</evidence>
<feature type="compositionally biased region" description="Basic and acidic residues" evidence="1">
    <location>
        <begin position="60"/>
        <end position="72"/>
    </location>
</feature>